<feature type="region of interest" description="Disordered" evidence="10">
    <location>
        <begin position="35"/>
        <end position="86"/>
    </location>
</feature>
<keyword evidence="9" id="KW-0676">Redox-active center</keyword>
<evidence type="ECO:0000256" key="7">
    <source>
        <dbReference type="ARBA" id="ARBA00022824"/>
    </source>
</evidence>
<feature type="compositionally biased region" description="Polar residues" evidence="10">
    <location>
        <begin position="541"/>
        <end position="550"/>
    </location>
</feature>
<keyword evidence="14" id="KW-1185">Reference proteome</keyword>
<evidence type="ECO:0000256" key="5">
    <source>
        <dbReference type="ARBA" id="ARBA00022729"/>
    </source>
</evidence>
<dbReference type="EC" id="5.3.4.1" evidence="4"/>
<dbReference type="NCBIfam" id="TIGR01130">
    <property type="entry name" value="ER_PDI_fam"/>
    <property type="match status" value="1"/>
</dbReference>
<name>A0ABP0UNV7_9BRYO</name>
<dbReference type="PROSITE" id="PS00194">
    <property type="entry name" value="THIOREDOXIN_1"/>
    <property type="match status" value="2"/>
</dbReference>
<feature type="domain" description="Thioredoxin" evidence="12">
    <location>
        <begin position="413"/>
        <end position="534"/>
    </location>
</feature>
<dbReference type="Proteomes" id="UP001497512">
    <property type="component" value="Chromosome 5"/>
</dbReference>
<dbReference type="CDD" id="cd02981">
    <property type="entry name" value="PDI_b_family"/>
    <property type="match status" value="1"/>
</dbReference>
<dbReference type="Pfam" id="PF00085">
    <property type="entry name" value="Thioredoxin"/>
    <property type="match status" value="2"/>
</dbReference>
<evidence type="ECO:0000256" key="11">
    <source>
        <dbReference type="SAM" id="SignalP"/>
    </source>
</evidence>
<dbReference type="PROSITE" id="PS51352">
    <property type="entry name" value="THIOREDOXIN_2"/>
    <property type="match status" value="2"/>
</dbReference>
<dbReference type="Pfam" id="PF13848">
    <property type="entry name" value="Thioredoxin_6"/>
    <property type="match status" value="1"/>
</dbReference>
<comment type="subcellular location">
    <subcellularLocation>
        <location evidence="2">Endoplasmic reticulum lumen</location>
    </subcellularLocation>
</comment>
<feature type="signal peptide" evidence="11">
    <location>
        <begin position="1"/>
        <end position="32"/>
    </location>
</feature>
<dbReference type="EMBL" id="OZ019897">
    <property type="protein sequence ID" value="CAK9226338.1"/>
    <property type="molecule type" value="Genomic_DNA"/>
</dbReference>
<comment type="similarity">
    <text evidence="3">Belongs to the protein disulfide isomerase family.</text>
</comment>
<proteinExistence type="inferred from homology"/>
<gene>
    <name evidence="13" type="ORF">CSSPTR1EN2_LOCUS18189</name>
</gene>
<dbReference type="PANTHER" id="PTHR18929">
    <property type="entry name" value="PROTEIN DISULFIDE ISOMERASE"/>
    <property type="match status" value="1"/>
</dbReference>
<evidence type="ECO:0000256" key="8">
    <source>
        <dbReference type="ARBA" id="ARBA00023235"/>
    </source>
</evidence>
<dbReference type="SUPFAM" id="SSF52833">
    <property type="entry name" value="Thioredoxin-like"/>
    <property type="match status" value="4"/>
</dbReference>
<dbReference type="CDD" id="cd02995">
    <property type="entry name" value="PDI_a_PDI_a'_C"/>
    <property type="match status" value="1"/>
</dbReference>
<evidence type="ECO:0000259" key="12">
    <source>
        <dbReference type="PROSITE" id="PS51352"/>
    </source>
</evidence>
<reference evidence="13" key="1">
    <citation type="submission" date="2024-02" db="EMBL/GenBank/DDBJ databases">
        <authorList>
            <consortium name="ELIXIR-Norway"/>
            <consortium name="Elixir Norway"/>
        </authorList>
    </citation>
    <scope>NUCLEOTIDE SEQUENCE</scope>
</reference>
<evidence type="ECO:0000256" key="2">
    <source>
        <dbReference type="ARBA" id="ARBA00004319"/>
    </source>
</evidence>
<keyword evidence="7" id="KW-0256">Endoplasmic reticulum</keyword>
<evidence type="ECO:0000313" key="13">
    <source>
        <dbReference type="EMBL" id="CAK9226338.1"/>
    </source>
</evidence>
<dbReference type="CDD" id="cd02982">
    <property type="entry name" value="PDI_b'_family"/>
    <property type="match status" value="1"/>
</dbReference>
<keyword evidence="6" id="KW-0677">Repeat</keyword>
<evidence type="ECO:0000256" key="9">
    <source>
        <dbReference type="ARBA" id="ARBA00023284"/>
    </source>
</evidence>
<dbReference type="InterPro" id="IPR005792">
    <property type="entry name" value="Prot_disulphide_isomerase"/>
</dbReference>
<feature type="region of interest" description="Disordered" evidence="10">
    <location>
        <begin position="539"/>
        <end position="571"/>
    </location>
</feature>
<protein>
    <recommendedName>
        <fullName evidence="4">protein disulfide-isomerase</fullName>
        <ecNumber evidence="4">5.3.4.1</ecNumber>
    </recommendedName>
</protein>
<feature type="compositionally biased region" description="Acidic residues" evidence="10">
    <location>
        <begin position="66"/>
        <end position="86"/>
    </location>
</feature>
<dbReference type="InterPro" id="IPR017937">
    <property type="entry name" value="Thioredoxin_CS"/>
</dbReference>
<evidence type="ECO:0000256" key="1">
    <source>
        <dbReference type="ARBA" id="ARBA00001182"/>
    </source>
</evidence>
<keyword evidence="5 11" id="KW-0732">Signal</keyword>
<evidence type="ECO:0000256" key="3">
    <source>
        <dbReference type="ARBA" id="ARBA00006347"/>
    </source>
</evidence>
<dbReference type="PANTHER" id="PTHR18929:SF246">
    <property type="entry name" value="PROTEIN DISULFIDE ISOMERASE-LIKE 1-4"/>
    <property type="match status" value="1"/>
</dbReference>
<evidence type="ECO:0000256" key="4">
    <source>
        <dbReference type="ARBA" id="ARBA00012723"/>
    </source>
</evidence>
<sequence length="571" mass="63617">MGSSSRKAWILLFLATLLCIVAFSSRSPCCHASETAEEGSDLHSLNDLQEDPDVADSKDSNPQGGDDSDEFDEEEEEDEDFSDDSQIDESDVVVLGTANFTAFLEANTYVLVEFYAPWCGHCQALMPEWAQAASELKGVVPLAKVDATQHDELGSKYGVQGYPTILFFIDGVNKPYKGLRTRDEIVKWVKSKMGPAVVTISSTSEAEPLLTSDATIAVAYLENPKGTEAEELTLAARQEEAVMFYMTSQMDVAQMFSLELEKNPSLVLLKKQHEKHLLFDGVFERKAIRDFVFANKLPLIISFNKETAPQIFESDIKKQVLLFAVHEEYERLGPMYEEVSRSFRGQIIFIHVNLSDTESTGILDFFGISGDSTSIMAFTGEQHGPKFLYEDEISIEGLKMFCKNFLASKLKAYMKSQPIPHQNDDDVKIVVGKNFDDIVLDESKDTLLELYAPWCGHCQALEPVYNKLGKRLRGIDSIIIAKMDAIANEHPRAKSDGYPTILFFPAGQKSFDPVTFDGERTVKGFYQFLKRNAAIPFSLPKPSQSQQNSPAAPVSATIEKTSSGEQLKDEL</sequence>
<organism evidence="13 14">
    <name type="scientific">Sphagnum troendelagicum</name>
    <dbReference type="NCBI Taxonomy" id="128251"/>
    <lineage>
        <taxon>Eukaryota</taxon>
        <taxon>Viridiplantae</taxon>
        <taxon>Streptophyta</taxon>
        <taxon>Embryophyta</taxon>
        <taxon>Bryophyta</taxon>
        <taxon>Sphagnophytina</taxon>
        <taxon>Sphagnopsida</taxon>
        <taxon>Sphagnales</taxon>
        <taxon>Sphagnaceae</taxon>
        <taxon>Sphagnum</taxon>
    </lineage>
</organism>
<evidence type="ECO:0000256" key="6">
    <source>
        <dbReference type="ARBA" id="ARBA00022737"/>
    </source>
</evidence>
<accession>A0ABP0UNV7</accession>
<dbReference type="InterPro" id="IPR036249">
    <property type="entry name" value="Thioredoxin-like_sf"/>
</dbReference>
<evidence type="ECO:0000313" key="14">
    <source>
        <dbReference type="Proteomes" id="UP001497512"/>
    </source>
</evidence>
<comment type="catalytic activity">
    <reaction evidence="1">
        <text>Catalyzes the rearrangement of -S-S- bonds in proteins.</text>
        <dbReference type="EC" id="5.3.4.1"/>
    </reaction>
</comment>
<dbReference type="PRINTS" id="PR00421">
    <property type="entry name" value="THIOREDOXIN"/>
</dbReference>
<feature type="chain" id="PRO_5045629107" description="protein disulfide-isomerase" evidence="11">
    <location>
        <begin position="33"/>
        <end position="571"/>
    </location>
</feature>
<keyword evidence="8" id="KW-0413">Isomerase</keyword>
<feature type="domain" description="Thioredoxin" evidence="12">
    <location>
        <begin position="62"/>
        <end position="194"/>
    </location>
</feature>
<evidence type="ECO:0000256" key="10">
    <source>
        <dbReference type="SAM" id="MobiDB-lite"/>
    </source>
</evidence>
<dbReference type="InterPro" id="IPR013766">
    <property type="entry name" value="Thioredoxin_domain"/>
</dbReference>
<dbReference type="Gene3D" id="3.40.30.10">
    <property type="entry name" value="Glutaredoxin"/>
    <property type="match status" value="4"/>
</dbReference>